<keyword evidence="3" id="KW-1185">Reference proteome</keyword>
<name>A0A1B1IY10_9CAUD</name>
<evidence type="ECO:0000313" key="2">
    <source>
        <dbReference type="EMBL" id="ANS06205.1"/>
    </source>
</evidence>
<dbReference type="RefSeq" id="YP_009786369.1">
    <property type="nucleotide sequence ID" value="NC_047768.1"/>
</dbReference>
<sequence length="68" mass="7689">MGIKALLKSNFLQRTLDAMFAVGKRATQDEGVVRLDYKAPHAMRGTPERRPRRSSSVLAPRLFKGHRP</sequence>
<accession>A0A1B1IY10</accession>
<feature type="region of interest" description="Disordered" evidence="1">
    <location>
        <begin position="40"/>
        <end position="68"/>
    </location>
</feature>
<organism evidence="2 3">
    <name type="scientific">Phage MedPE-SWcel-C56</name>
    <dbReference type="NCBI Taxonomy" id="1871314"/>
    <lineage>
        <taxon>Viruses</taxon>
        <taxon>Duplodnaviria</taxon>
        <taxon>Heunggongvirae</taxon>
        <taxon>Uroviricota</taxon>
        <taxon>Caudoviricetes</taxon>
        <taxon>Autographivirales</taxon>
        <taxon>Kafavirus</taxon>
        <taxon>Kafavirus SWcelC56</taxon>
    </lineage>
</organism>
<protein>
    <submittedName>
        <fullName evidence="2">Uncharacterized protein</fullName>
    </submittedName>
</protein>
<reference evidence="2 3" key="1">
    <citation type="submission" date="2016-06" db="EMBL/GenBank/DDBJ databases">
        <title>Not all particles are equal: the selective enrichment of particle-associated bacteria from the Mediterranean Sea.</title>
        <authorList>
            <person name="Lopez-Perez M."/>
            <person name="Kimes N.E."/>
            <person name="Haro-Moreno J.M."/>
            <person name="Rodriguez-Valera F."/>
        </authorList>
    </citation>
    <scope>NUCLEOTIDE SEQUENCE [LARGE SCALE GENOMIC DNA]</scope>
</reference>
<dbReference type="KEGG" id="vg:54976445"/>
<dbReference type="EMBL" id="KX397280">
    <property type="protein sequence ID" value="ANS06205.1"/>
    <property type="molecule type" value="Genomic_DNA"/>
</dbReference>
<proteinExistence type="predicted"/>
<evidence type="ECO:0000313" key="3">
    <source>
        <dbReference type="Proteomes" id="UP000222126"/>
    </source>
</evidence>
<dbReference type="GeneID" id="54976445"/>
<evidence type="ECO:0000256" key="1">
    <source>
        <dbReference type="SAM" id="MobiDB-lite"/>
    </source>
</evidence>
<dbReference type="Proteomes" id="UP000222126">
    <property type="component" value="Segment"/>
</dbReference>